<proteinExistence type="predicted"/>
<dbReference type="Proteomes" id="UP001239111">
    <property type="component" value="Chromosome 2"/>
</dbReference>
<sequence>MWLSKFVLLGLLLGLGILSEAQPTKSRSSGELSAVSFSLLKSTKDGQLERIVRWQDTCARQLRVDWGNTYLTLRELWLGEIGVKLNLVFEGDELTHCTEESFDNLYEQEVCSAELRRVRSLSEDQNEDAVNDVENDDVFDGSRHGLHQLRLYKPNDTSLLEDHPWLRTSAKEMRHRCATLQSTVDNMQYEAPEEQEDHLRRQKRGLRELVIAPGTKWCGPHRLAYSYKDLGPLDGLDRCCRKHDHCPKAIAPFSSRYGLFNYMPFTLSHCGCDSRFRACLKMTGTSSANVIGKIFFNMVQTQCFALKPVKVCVKRSWWGKCEKHQYKKQAYLKDNTAY</sequence>
<evidence type="ECO:0000313" key="1">
    <source>
        <dbReference type="EMBL" id="KAJ8681209.1"/>
    </source>
</evidence>
<keyword evidence="2" id="KW-1185">Reference proteome</keyword>
<gene>
    <name evidence="1" type="ORF">QAD02_016996</name>
</gene>
<dbReference type="EMBL" id="CM056742">
    <property type="protein sequence ID" value="KAJ8681209.1"/>
    <property type="molecule type" value="Genomic_DNA"/>
</dbReference>
<name>A0ACC2PD41_9HYME</name>
<organism evidence="1 2">
    <name type="scientific">Eretmocerus hayati</name>
    <dbReference type="NCBI Taxonomy" id="131215"/>
    <lineage>
        <taxon>Eukaryota</taxon>
        <taxon>Metazoa</taxon>
        <taxon>Ecdysozoa</taxon>
        <taxon>Arthropoda</taxon>
        <taxon>Hexapoda</taxon>
        <taxon>Insecta</taxon>
        <taxon>Pterygota</taxon>
        <taxon>Neoptera</taxon>
        <taxon>Endopterygota</taxon>
        <taxon>Hymenoptera</taxon>
        <taxon>Apocrita</taxon>
        <taxon>Proctotrupomorpha</taxon>
        <taxon>Chalcidoidea</taxon>
        <taxon>Aphelinidae</taxon>
        <taxon>Aphelininae</taxon>
        <taxon>Eretmocerus</taxon>
    </lineage>
</organism>
<reference evidence="1" key="1">
    <citation type="submission" date="2023-04" db="EMBL/GenBank/DDBJ databases">
        <title>A chromosome-level genome assembly of the parasitoid wasp Eretmocerus hayati.</title>
        <authorList>
            <person name="Zhong Y."/>
            <person name="Liu S."/>
            <person name="Liu Y."/>
        </authorList>
    </citation>
    <scope>NUCLEOTIDE SEQUENCE</scope>
    <source>
        <strain evidence="1">ZJU_SS_LIU_2023</strain>
    </source>
</reference>
<accession>A0ACC2PD41</accession>
<evidence type="ECO:0000313" key="2">
    <source>
        <dbReference type="Proteomes" id="UP001239111"/>
    </source>
</evidence>
<comment type="caution">
    <text evidence="1">The sequence shown here is derived from an EMBL/GenBank/DDBJ whole genome shotgun (WGS) entry which is preliminary data.</text>
</comment>
<protein>
    <submittedName>
        <fullName evidence="1">Uncharacterized protein</fullName>
    </submittedName>
</protein>